<feature type="signal peptide" evidence="9">
    <location>
        <begin position="1"/>
        <end position="24"/>
    </location>
</feature>
<dbReference type="Gene3D" id="3.80.10.10">
    <property type="entry name" value="Ribonuclease Inhibitor"/>
    <property type="match status" value="1"/>
</dbReference>
<dbReference type="FunFam" id="3.80.10.10:FF:000129">
    <property type="entry name" value="Leucine-rich repeat receptor-like kinase"/>
    <property type="match status" value="1"/>
</dbReference>
<feature type="chain" id="PRO_5043786561" evidence="9">
    <location>
        <begin position="25"/>
        <end position="504"/>
    </location>
</feature>
<evidence type="ECO:0000256" key="1">
    <source>
        <dbReference type="ARBA" id="ARBA00004167"/>
    </source>
</evidence>
<dbReference type="PANTHER" id="PTHR45631">
    <property type="entry name" value="OS07G0107800 PROTEIN-RELATED"/>
    <property type="match status" value="1"/>
</dbReference>
<reference evidence="12 13" key="1">
    <citation type="journal article" date="2021" name="Commun. Biol.">
        <title>The genome of Shorea leprosula (Dipterocarpaceae) highlights the ecological relevance of drought in aseasonal tropical rainforests.</title>
        <authorList>
            <person name="Ng K.K.S."/>
            <person name="Kobayashi M.J."/>
            <person name="Fawcett J.A."/>
            <person name="Hatakeyama M."/>
            <person name="Paape T."/>
            <person name="Ng C.H."/>
            <person name="Ang C.C."/>
            <person name="Tnah L.H."/>
            <person name="Lee C.T."/>
            <person name="Nishiyama T."/>
            <person name="Sese J."/>
            <person name="O'Brien M.J."/>
            <person name="Copetti D."/>
            <person name="Mohd Noor M.I."/>
            <person name="Ong R.C."/>
            <person name="Putra M."/>
            <person name="Sireger I.Z."/>
            <person name="Indrioko S."/>
            <person name="Kosugi Y."/>
            <person name="Izuno A."/>
            <person name="Isagi Y."/>
            <person name="Lee S.L."/>
            <person name="Shimizu K.K."/>
        </authorList>
    </citation>
    <scope>NUCLEOTIDE SEQUENCE [LARGE SCALE GENOMIC DNA]</scope>
    <source>
        <strain evidence="12">214</strain>
    </source>
</reference>
<dbReference type="SUPFAM" id="SSF52058">
    <property type="entry name" value="L domain-like"/>
    <property type="match status" value="1"/>
</dbReference>
<evidence type="ECO:0000256" key="9">
    <source>
        <dbReference type="SAM" id="SignalP"/>
    </source>
</evidence>
<evidence type="ECO:0000259" key="11">
    <source>
        <dbReference type="Pfam" id="PF12819"/>
    </source>
</evidence>
<comment type="caution">
    <text evidence="12">The sequence shown here is derived from an EMBL/GenBank/DDBJ whole genome shotgun (WGS) entry which is preliminary data.</text>
</comment>
<keyword evidence="8" id="KW-0675">Receptor</keyword>
<protein>
    <submittedName>
        <fullName evidence="12">Uncharacterized protein</fullName>
    </submittedName>
</protein>
<evidence type="ECO:0000256" key="7">
    <source>
        <dbReference type="ARBA" id="ARBA00023136"/>
    </source>
</evidence>
<sequence>MSPLSLLSLSFLLLLPFFLPVSSSQPPKGVLIDCGATVGSVIGGREWLPDGDYVSAGVGKNLTIPVLVRTLSTVRTFPFRNNVGRKFCYDVPVYRQARYMVRTTYFYGGVNGRSSPPVFDQIVDGTLWGVVNTTEDYRKGNASYYEGVFKPKGKSMSVCLGVNSHTDSDPFISALEFVILGDSLYNTTKFDVNGLSLVARHSFGYSGPTIRYPDDPFDRFWEQYGENNYVIVSNSPPNVSRFWNWPPSKVFEAALSTDQPQSLELRWPPVSLQNASYYIALYFADTESRPTSTMLGININNVTYYRNLNVTPAGAAVFATSWPLIGNTKIILRPTSNSEISPLINAGEIFQVLELGGRTLTKDVIALEEIKKSLQNPPLDWNGDPCLPRQYRWTGVTCSEGTRIRVTTLNLTGLGLLGSVSPKIGNLTALTGIWLGNNRLSGKIPDLSSLKMLEILHLEDNKLSGEIPSSLGDNQKLREIFLQNNNLTGHIPDSLIGRKELNLT</sequence>
<dbReference type="GO" id="GO:0016020">
    <property type="term" value="C:membrane"/>
    <property type="evidence" value="ECO:0007669"/>
    <property type="project" value="UniProtKB-SubCell"/>
</dbReference>
<feature type="domain" description="Malectin-like" evidence="11">
    <location>
        <begin position="32"/>
        <end position="352"/>
    </location>
</feature>
<evidence type="ECO:0000256" key="2">
    <source>
        <dbReference type="ARBA" id="ARBA00022614"/>
    </source>
</evidence>
<organism evidence="12 13">
    <name type="scientific">Rubroshorea leprosula</name>
    <dbReference type="NCBI Taxonomy" id="152421"/>
    <lineage>
        <taxon>Eukaryota</taxon>
        <taxon>Viridiplantae</taxon>
        <taxon>Streptophyta</taxon>
        <taxon>Embryophyta</taxon>
        <taxon>Tracheophyta</taxon>
        <taxon>Spermatophyta</taxon>
        <taxon>Magnoliopsida</taxon>
        <taxon>eudicotyledons</taxon>
        <taxon>Gunneridae</taxon>
        <taxon>Pentapetalae</taxon>
        <taxon>rosids</taxon>
        <taxon>malvids</taxon>
        <taxon>Malvales</taxon>
        <taxon>Dipterocarpaceae</taxon>
        <taxon>Rubroshorea</taxon>
    </lineage>
</organism>
<evidence type="ECO:0000259" key="10">
    <source>
        <dbReference type="Pfam" id="PF08263"/>
    </source>
</evidence>
<evidence type="ECO:0000313" key="12">
    <source>
        <dbReference type="EMBL" id="GKV42773.1"/>
    </source>
</evidence>
<keyword evidence="6" id="KW-1133">Transmembrane helix</keyword>
<keyword evidence="2" id="KW-0433">Leucine-rich repeat</keyword>
<dbReference type="AlphaFoldDB" id="A0AAV5LZ26"/>
<keyword evidence="4 9" id="KW-0732">Signal</keyword>
<dbReference type="Proteomes" id="UP001054252">
    <property type="component" value="Unassembled WGS sequence"/>
</dbReference>
<keyword evidence="7" id="KW-0472">Membrane</keyword>
<comment type="subcellular location">
    <subcellularLocation>
        <location evidence="1">Membrane</location>
        <topology evidence="1">Single-pass membrane protein</topology>
    </subcellularLocation>
</comment>
<dbReference type="PANTHER" id="PTHR45631:SF3">
    <property type="entry name" value="OS05G0393100 PROTEIN"/>
    <property type="match status" value="1"/>
</dbReference>
<keyword evidence="3" id="KW-0812">Transmembrane</keyword>
<evidence type="ECO:0000256" key="3">
    <source>
        <dbReference type="ARBA" id="ARBA00022692"/>
    </source>
</evidence>
<feature type="domain" description="Leucine-rich repeat-containing N-terminal plant-type" evidence="10">
    <location>
        <begin position="362"/>
        <end position="399"/>
    </location>
</feature>
<evidence type="ECO:0000313" key="13">
    <source>
        <dbReference type="Proteomes" id="UP001054252"/>
    </source>
</evidence>
<dbReference type="InterPro" id="IPR001611">
    <property type="entry name" value="Leu-rich_rpt"/>
</dbReference>
<name>A0AAV5LZ26_9ROSI</name>
<evidence type="ECO:0000256" key="5">
    <source>
        <dbReference type="ARBA" id="ARBA00022737"/>
    </source>
</evidence>
<dbReference type="InterPro" id="IPR013210">
    <property type="entry name" value="LRR_N_plant-typ"/>
</dbReference>
<dbReference type="Pfam" id="PF08263">
    <property type="entry name" value="LRRNT_2"/>
    <property type="match status" value="1"/>
</dbReference>
<evidence type="ECO:0000256" key="8">
    <source>
        <dbReference type="ARBA" id="ARBA00023170"/>
    </source>
</evidence>
<dbReference type="Pfam" id="PF12819">
    <property type="entry name" value="Malectin_like"/>
    <property type="match status" value="1"/>
</dbReference>
<dbReference type="InterPro" id="IPR024788">
    <property type="entry name" value="Malectin-like_Carb-bd_dom"/>
</dbReference>
<evidence type="ECO:0000256" key="4">
    <source>
        <dbReference type="ARBA" id="ARBA00022729"/>
    </source>
</evidence>
<gene>
    <name evidence="12" type="ORF">SLEP1_g50143</name>
</gene>
<dbReference type="PROSITE" id="PS51450">
    <property type="entry name" value="LRR"/>
    <property type="match status" value="1"/>
</dbReference>
<accession>A0AAV5LZ26</accession>
<keyword evidence="13" id="KW-1185">Reference proteome</keyword>
<evidence type="ECO:0000256" key="6">
    <source>
        <dbReference type="ARBA" id="ARBA00022989"/>
    </source>
</evidence>
<dbReference type="InterPro" id="IPR032675">
    <property type="entry name" value="LRR_dom_sf"/>
</dbReference>
<keyword evidence="5" id="KW-0677">Repeat</keyword>
<dbReference type="Pfam" id="PF00560">
    <property type="entry name" value="LRR_1"/>
    <property type="match status" value="2"/>
</dbReference>
<dbReference type="EMBL" id="BPVZ01000161">
    <property type="protein sequence ID" value="GKV42773.1"/>
    <property type="molecule type" value="Genomic_DNA"/>
</dbReference>
<proteinExistence type="predicted"/>